<evidence type="ECO:0000256" key="1">
    <source>
        <dbReference type="ARBA" id="ARBA00004613"/>
    </source>
</evidence>
<dbReference type="Gramene" id="rna46002">
    <property type="protein sequence ID" value="RHN39918.1"/>
    <property type="gene ID" value="gene46002"/>
</dbReference>
<dbReference type="InterPro" id="IPR039271">
    <property type="entry name" value="Kiwellin-like"/>
</dbReference>
<dbReference type="CDD" id="cd22270">
    <property type="entry name" value="DPBB_kiwellin-like"/>
    <property type="match status" value="1"/>
</dbReference>
<dbReference type="InterPro" id="IPR036908">
    <property type="entry name" value="RlpA-like_sf"/>
</dbReference>
<protein>
    <submittedName>
        <fullName evidence="5">Putative rlpA-like protein, double-psi beta-barrel</fullName>
    </submittedName>
</protein>
<comment type="caution">
    <text evidence="5">The sequence shown here is derived from an EMBL/GenBank/DDBJ whole genome shotgun (WGS) entry which is preliminary data.</text>
</comment>
<dbReference type="Gene3D" id="2.40.40.10">
    <property type="entry name" value="RlpA-like domain"/>
    <property type="match status" value="1"/>
</dbReference>
<evidence type="ECO:0000256" key="2">
    <source>
        <dbReference type="ARBA" id="ARBA00005592"/>
    </source>
</evidence>
<accession>A0A396GHR5</accession>
<dbReference type="Pfam" id="PF24300">
    <property type="entry name" value="KWL1"/>
    <property type="match status" value="1"/>
</dbReference>
<evidence type="ECO:0000313" key="5">
    <source>
        <dbReference type="EMBL" id="RHN39918.1"/>
    </source>
</evidence>
<dbReference type="Proteomes" id="UP000265566">
    <property type="component" value="Chromosome 8"/>
</dbReference>
<keyword evidence="4" id="KW-0732">Signal</keyword>
<dbReference type="EMBL" id="PSQE01000008">
    <property type="protein sequence ID" value="RHN39918.1"/>
    <property type="molecule type" value="Genomic_DNA"/>
</dbReference>
<name>A0A396GHR5_MEDTR</name>
<dbReference type="PANTHER" id="PTHR33191">
    <property type="entry name" value="RIPENING-RELATED PROTEIN 2-RELATED"/>
    <property type="match status" value="1"/>
</dbReference>
<dbReference type="SUPFAM" id="SSF50685">
    <property type="entry name" value="Barwin-like endoglucanases"/>
    <property type="match status" value="1"/>
</dbReference>
<organism evidence="5">
    <name type="scientific">Medicago truncatula</name>
    <name type="common">Barrel medic</name>
    <name type="synonym">Medicago tribuloides</name>
    <dbReference type="NCBI Taxonomy" id="3880"/>
    <lineage>
        <taxon>Eukaryota</taxon>
        <taxon>Viridiplantae</taxon>
        <taxon>Streptophyta</taxon>
        <taxon>Embryophyta</taxon>
        <taxon>Tracheophyta</taxon>
        <taxon>Spermatophyta</taxon>
        <taxon>Magnoliopsida</taxon>
        <taxon>eudicotyledons</taxon>
        <taxon>Gunneridae</taxon>
        <taxon>Pentapetalae</taxon>
        <taxon>rosids</taxon>
        <taxon>fabids</taxon>
        <taxon>Fabales</taxon>
        <taxon>Fabaceae</taxon>
        <taxon>Papilionoideae</taxon>
        <taxon>50 kb inversion clade</taxon>
        <taxon>NPAAA clade</taxon>
        <taxon>Hologalegina</taxon>
        <taxon>IRL clade</taxon>
        <taxon>Trifolieae</taxon>
        <taxon>Medicago</taxon>
    </lineage>
</organism>
<comment type="subcellular location">
    <subcellularLocation>
        <location evidence="1">Secreted</location>
    </subcellularLocation>
</comment>
<proteinExistence type="inferred from homology"/>
<keyword evidence="3" id="KW-0964">Secreted</keyword>
<dbReference type="PANTHER" id="PTHR33191:SF74">
    <property type="entry name" value="RIPENING RELATED PROTEIN FAMILY"/>
    <property type="match status" value="1"/>
</dbReference>
<dbReference type="GO" id="GO:0005576">
    <property type="term" value="C:extracellular region"/>
    <property type="evidence" value="ECO:0007669"/>
    <property type="project" value="UniProtKB-SubCell"/>
</dbReference>
<sequence>MAKLYFTPSLRKENQNKMKGVKFSSNSNQTMIFLLILVSTFCLSIEVASGQLNKATLTLNSFEKGGDGGAASECDNKFHSDDTLIVALSTVYFNHKERCFKEITIFGNGRSVNAMVVDECKCGNNIVDGSSAVWKALGVPEKEGEMDIFWGDA</sequence>
<reference evidence="5" key="1">
    <citation type="journal article" date="2018" name="Nat. Plants">
        <title>Whole-genome landscape of Medicago truncatula symbiotic genes.</title>
        <authorList>
            <person name="Pecrix Y."/>
            <person name="Gamas P."/>
            <person name="Carrere S."/>
        </authorList>
    </citation>
    <scope>NUCLEOTIDE SEQUENCE</scope>
    <source>
        <tissue evidence="5">Leaves</tissue>
    </source>
</reference>
<comment type="similarity">
    <text evidence="2">Belongs to the kiwellin family.</text>
</comment>
<gene>
    <name evidence="5" type="ORF">MtrunA17_Chr8g0349141</name>
</gene>
<dbReference type="AlphaFoldDB" id="A0A396GHR5"/>
<evidence type="ECO:0000256" key="3">
    <source>
        <dbReference type="ARBA" id="ARBA00022525"/>
    </source>
</evidence>
<evidence type="ECO:0000256" key="4">
    <source>
        <dbReference type="ARBA" id="ARBA00022729"/>
    </source>
</evidence>